<comment type="similarity">
    <text evidence="1">Belongs to the phosphate/phosphite/phosphonate binding protein family.</text>
</comment>
<dbReference type="PANTHER" id="PTHR35841">
    <property type="entry name" value="PHOSPHONATES-BINDING PERIPLASMIC PROTEIN"/>
    <property type="match status" value="1"/>
</dbReference>
<dbReference type="Proteomes" id="UP000198571">
    <property type="component" value="Unassembled WGS sequence"/>
</dbReference>
<evidence type="ECO:0000256" key="4">
    <source>
        <dbReference type="SAM" id="SignalP"/>
    </source>
</evidence>
<dbReference type="InterPro" id="IPR005770">
    <property type="entry name" value="PhnD"/>
</dbReference>
<dbReference type="EMBL" id="FOGT01000015">
    <property type="protein sequence ID" value="SES30550.1"/>
    <property type="molecule type" value="Genomic_DNA"/>
</dbReference>
<proteinExistence type="inferred from homology"/>
<keyword evidence="2 4" id="KW-0732">Signal</keyword>
<evidence type="ECO:0000313" key="6">
    <source>
        <dbReference type="Proteomes" id="UP000198571"/>
    </source>
</evidence>
<protein>
    <submittedName>
        <fullName evidence="5">Phosphonate transport system substrate-binding protein</fullName>
    </submittedName>
</protein>
<dbReference type="SUPFAM" id="SSF53850">
    <property type="entry name" value="Periplasmic binding protein-like II"/>
    <property type="match status" value="1"/>
</dbReference>
<evidence type="ECO:0000256" key="3">
    <source>
        <dbReference type="SAM" id="MobiDB-lite"/>
    </source>
</evidence>
<dbReference type="RefSeq" id="WP_245733182.1">
    <property type="nucleotide sequence ID" value="NZ_FOGT01000015.1"/>
</dbReference>
<feature type="compositionally biased region" description="Low complexity" evidence="3">
    <location>
        <begin position="48"/>
        <end position="71"/>
    </location>
</feature>
<accession>A0A1H9W9E9</accession>
<feature type="signal peptide" evidence="4">
    <location>
        <begin position="1"/>
        <end position="19"/>
    </location>
</feature>
<dbReference type="CDD" id="cd01071">
    <property type="entry name" value="PBP2_PhnD_like"/>
    <property type="match status" value="1"/>
</dbReference>
<dbReference type="Gene3D" id="3.40.190.10">
    <property type="entry name" value="Periplasmic binding protein-like II"/>
    <property type="match status" value="2"/>
</dbReference>
<dbReference type="Pfam" id="PF12974">
    <property type="entry name" value="Phosphonate-bd"/>
    <property type="match status" value="1"/>
</dbReference>
<evidence type="ECO:0000313" key="5">
    <source>
        <dbReference type="EMBL" id="SES30550.1"/>
    </source>
</evidence>
<gene>
    <name evidence="5" type="ORF">SAMN05518684_11560</name>
</gene>
<feature type="region of interest" description="Disordered" evidence="3">
    <location>
        <begin position="25"/>
        <end position="73"/>
    </location>
</feature>
<sequence length="343" mass="38030">MIKRLGYVLALGGVMTVLAGCGENNEASMDNNGNTNSGADNNVEENDNSNNENNTNNENNNSSNTENNSNEAVEEDVDELVMGFIPSQDAAEIATTAEPLEEFLSEELGIDVRAEVMVDYSGLIEAMRTQQVDIGFLNPFGFVQAEDRAGVEVILKSIRHGSDSYVAQYTVPADSHIEDLDDLLEEEGLVWAYPDDLSTSGFLFPAKQLMDMGVENLDNQFQRLSVGGHDNAIMQLIDEQADFATTFDDARDTLADEFPDIHEDLRVIGYTDEIPNDTISVRSELSDNLKEQIQDAFMSLNDNEEMLEVMHEIYTWDGVAIAESSDYDIVRDVFAEFEDDLAN</sequence>
<dbReference type="PANTHER" id="PTHR35841:SF1">
    <property type="entry name" value="PHOSPHONATES-BINDING PERIPLASMIC PROTEIN"/>
    <property type="match status" value="1"/>
</dbReference>
<keyword evidence="6" id="KW-1185">Reference proteome</keyword>
<feature type="chain" id="PRO_5038683825" evidence="4">
    <location>
        <begin position="20"/>
        <end position="343"/>
    </location>
</feature>
<name>A0A1H9W9E9_9BACI</name>
<dbReference type="STRING" id="1601833.SAMN05518684_11560"/>
<evidence type="ECO:0000256" key="1">
    <source>
        <dbReference type="ARBA" id="ARBA00007162"/>
    </source>
</evidence>
<dbReference type="NCBIfam" id="TIGR01098">
    <property type="entry name" value="3A0109s03R"/>
    <property type="match status" value="1"/>
</dbReference>
<dbReference type="GO" id="GO:0055085">
    <property type="term" value="P:transmembrane transport"/>
    <property type="evidence" value="ECO:0007669"/>
    <property type="project" value="InterPro"/>
</dbReference>
<dbReference type="PROSITE" id="PS51257">
    <property type="entry name" value="PROKAR_LIPOPROTEIN"/>
    <property type="match status" value="1"/>
</dbReference>
<dbReference type="AlphaFoldDB" id="A0A1H9W9E9"/>
<organism evidence="5 6">
    <name type="scientific">Salipaludibacillus aurantiacus</name>
    <dbReference type="NCBI Taxonomy" id="1601833"/>
    <lineage>
        <taxon>Bacteria</taxon>
        <taxon>Bacillati</taxon>
        <taxon>Bacillota</taxon>
        <taxon>Bacilli</taxon>
        <taxon>Bacillales</taxon>
        <taxon>Bacillaceae</taxon>
    </lineage>
</organism>
<dbReference type="GO" id="GO:0043190">
    <property type="term" value="C:ATP-binding cassette (ABC) transporter complex"/>
    <property type="evidence" value="ECO:0007669"/>
    <property type="project" value="InterPro"/>
</dbReference>
<evidence type="ECO:0000256" key="2">
    <source>
        <dbReference type="ARBA" id="ARBA00022729"/>
    </source>
</evidence>
<feature type="compositionally biased region" description="Low complexity" evidence="3">
    <location>
        <begin position="30"/>
        <end position="41"/>
    </location>
</feature>
<reference evidence="6" key="1">
    <citation type="submission" date="2016-10" db="EMBL/GenBank/DDBJ databases">
        <authorList>
            <person name="Varghese N."/>
            <person name="Submissions S."/>
        </authorList>
    </citation>
    <scope>NUCLEOTIDE SEQUENCE [LARGE SCALE GENOMIC DNA]</scope>
    <source>
        <strain evidence="6">S9</strain>
    </source>
</reference>